<keyword evidence="12" id="KW-1185">Reference proteome</keyword>
<accession>A0A563E7Q6</accession>
<protein>
    <submittedName>
        <fullName evidence="11">XRE family transcriptional regulator</fullName>
    </submittedName>
</protein>
<dbReference type="InterPro" id="IPR010982">
    <property type="entry name" value="Lambda_DNA-bd_dom_sf"/>
</dbReference>
<evidence type="ECO:0000256" key="1">
    <source>
        <dbReference type="ARBA" id="ARBA00001946"/>
    </source>
</evidence>
<dbReference type="EMBL" id="VCQV01000002">
    <property type="protein sequence ID" value="TWP38547.1"/>
    <property type="molecule type" value="Genomic_DNA"/>
</dbReference>
<dbReference type="Pfam" id="PF01381">
    <property type="entry name" value="HTH_3"/>
    <property type="match status" value="1"/>
</dbReference>
<comment type="cofactor">
    <cofactor evidence="1">
        <name>Mg(2+)</name>
        <dbReference type="ChEBI" id="CHEBI:18420"/>
    </cofactor>
</comment>
<keyword evidence="8" id="KW-0460">Magnesium</keyword>
<evidence type="ECO:0000256" key="8">
    <source>
        <dbReference type="ARBA" id="ARBA00022842"/>
    </source>
</evidence>
<feature type="domain" description="HTH cro/C1-type" evidence="10">
    <location>
        <begin position="4"/>
        <end position="50"/>
    </location>
</feature>
<evidence type="ECO:0000256" key="2">
    <source>
        <dbReference type="ARBA" id="ARBA00022649"/>
    </source>
</evidence>
<evidence type="ECO:0000313" key="11">
    <source>
        <dbReference type="EMBL" id="TWP38547.1"/>
    </source>
</evidence>
<keyword evidence="6" id="KW-0547">Nucleotide-binding</keyword>
<name>A0A563E7Q6_9MICO</name>
<keyword evidence="2" id="KW-1277">Toxin-antitoxin system</keyword>
<keyword evidence="3" id="KW-0808">Transferase</keyword>
<keyword evidence="4" id="KW-0548">Nucleotidyltransferase</keyword>
<dbReference type="InterPro" id="IPR043519">
    <property type="entry name" value="NT_sf"/>
</dbReference>
<dbReference type="Gene3D" id="1.10.260.40">
    <property type="entry name" value="lambda repressor-like DNA-binding domains"/>
    <property type="match status" value="1"/>
</dbReference>
<dbReference type="Pfam" id="PF01909">
    <property type="entry name" value="NTP_transf_2"/>
    <property type="match status" value="1"/>
</dbReference>
<evidence type="ECO:0000256" key="5">
    <source>
        <dbReference type="ARBA" id="ARBA00022723"/>
    </source>
</evidence>
<evidence type="ECO:0000256" key="4">
    <source>
        <dbReference type="ARBA" id="ARBA00022695"/>
    </source>
</evidence>
<comment type="caution">
    <text evidence="11">The sequence shown here is derived from an EMBL/GenBank/DDBJ whole genome shotgun (WGS) entry which is preliminary data.</text>
</comment>
<dbReference type="Proteomes" id="UP000320244">
    <property type="component" value="Unassembled WGS sequence"/>
</dbReference>
<evidence type="ECO:0000256" key="7">
    <source>
        <dbReference type="ARBA" id="ARBA00022840"/>
    </source>
</evidence>
<evidence type="ECO:0000259" key="10">
    <source>
        <dbReference type="PROSITE" id="PS50943"/>
    </source>
</evidence>
<evidence type="ECO:0000313" key="12">
    <source>
        <dbReference type="Proteomes" id="UP000320244"/>
    </source>
</evidence>
<dbReference type="GO" id="GO:0005524">
    <property type="term" value="F:ATP binding"/>
    <property type="evidence" value="ECO:0007669"/>
    <property type="project" value="UniProtKB-KW"/>
</dbReference>
<dbReference type="InterPro" id="IPR001387">
    <property type="entry name" value="Cro/C1-type_HTH"/>
</dbReference>
<evidence type="ECO:0000256" key="9">
    <source>
        <dbReference type="ARBA" id="ARBA00038276"/>
    </source>
</evidence>
<dbReference type="GO" id="GO:0046872">
    <property type="term" value="F:metal ion binding"/>
    <property type="evidence" value="ECO:0007669"/>
    <property type="project" value="UniProtKB-KW"/>
</dbReference>
<dbReference type="GO" id="GO:0016779">
    <property type="term" value="F:nucleotidyltransferase activity"/>
    <property type="evidence" value="ECO:0007669"/>
    <property type="project" value="UniProtKB-KW"/>
</dbReference>
<organism evidence="11 12">
    <name type="scientific">Leekyejoonella antrihumi</name>
    <dbReference type="NCBI Taxonomy" id="1660198"/>
    <lineage>
        <taxon>Bacteria</taxon>
        <taxon>Bacillati</taxon>
        <taxon>Actinomycetota</taxon>
        <taxon>Actinomycetes</taxon>
        <taxon>Micrococcales</taxon>
        <taxon>Dermacoccaceae</taxon>
        <taxon>Leekyejoonella</taxon>
    </lineage>
</organism>
<dbReference type="CDD" id="cd05403">
    <property type="entry name" value="NT_KNTase_like"/>
    <property type="match status" value="1"/>
</dbReference>
<reference evidence="11 12" key="1">
    <citation type="submission" date="2019-05" db="EMBL/GenBank/DDBJ databases">
        <authorList>
            <person name="Lee S.D."/>
        </authorList>
    </citation>
    <scope>NUCLEOTIDE SEQUENCE [LARGE SCALE GENOMIC DNA]</scope>
    <source>
        <strain evidence="11 12">C5-26</strain>
    </source>
</reference>
<dbReference type="PANTHER" id="PTHR33571:SF12">
    <property type="entry name" value="BSL3053 PROTEIN"/>
    <property type="match status" value="1"/>
</dbReference>
<dbReference type="RefSeq" id="WP_146314950.1">
    <property type="nucleotide sequence ID" value="NZ_VCQV01000002.1"/>
</dbReference>
<dbReference type="CDD" id="cd00093">
    <property type="entry name" value="HTH_XRE"/>
    <property type="match status" value="1"/>
</dbReference>
<keyword evidence="7" id="KW-0067">ATP-binding</keyword>
<reference evidence="11 12" key="2">
    <citation type="submission" date="2019-08" db="EMBL/GenBank/DDBJ databases">
        <title>Jejuicoccus antrihumi gen. nov., sp. nov., a new member of the family Dermacoccaceae isolated from a cave.</title>
        <authorList>
            <person name="Schumann P."/>
            <person name="Kim I.S."/>
        </authorList>
    </citation>
    <scope>NUCLEOTIDE SEQUENCE [LARGE SCALE GENOMIC DNA]</scope>
    <source>
        <strain evidence="11 12">C5-26</strain>
    </source>
</reference>
<evidence type="ECO:0000256" key="6">
    <source>
        <dbReference type="ARBA" id="ARBA00022741"/>
    </source>
</evidence>
<dbReference type="InterPro" id="IPR052038">
    <property type="entry name" value="Type-VII_TA_antitoxin"/>
</dbReference>
<gene>
    <name evidence="11" type="ORF">FGL98_01780</name>
</gene>
<dbReference type="Gene3D" id="3.30.460.10">
    <property type="entry name" value="Beta Polymerase, domain 2"/>
    <property type="match status" value="1"/>
</dbReference>
<sequence>MNEVREMRYAAGLTQAALAQRSGVAQPNIASYENGQRRPSATMLRRLRDAAKPRPSSMLTLHRMEVLAAARRHKATDVRVFGSIARDQDVSGSDVDLLVRFASDADVFDLADLTVELEELLGVSVDIVSEGGLRPDAQGIASQAVPL</sequence>
<dbReference type="PANTHER" id="PTHR33571">
    <property type="entry name" value="SSL8005 PROTEIN"/>
    <property type="match status" value="1"/>
</dbReference>
<dbReference type="AlphaFoldDB" id="A0A563E7Q6"/>
<dbReference type="InterPro" id="IPR002934">
    <property type="entry name" value="Polymerase_NTP_transf_dom"/>
</dbReference>
<dbReference type="SUPFAM" id="SSF47413">
    <property type="entry name" value="lambda repressor-like DNA-binding domains"/>
    <property type="match status" value="1"/>
</dbReference>
<dbReference type="SMART" id="SM00530">
    <property type="entry name" value="HTH_XRE"/>
    <property type="match status" value="1"/>
</dbReference>
<dbReference type="SUPFAM" id="SSF81301">
    <property type="entry name" value="Nucleotidyltransferase"/>
    <property type="match status" value="1"/>
</dbReference>
<evidence type="ECO:0000256" key="3">
    <source>
        <dbReference type="ARBA" id="ARBA00022679"/>
    </source>
</evidence>
<proteinExistence type="inferred from homology"/>
<dbReference type="GO" id="GO:0003677">
    <property type="term" value="F:DNA binding"/>
    <property type="evidence" value="ECO:0007669"/>
    <property type="project" value="InterPro"/>
</dbReference>
<comment type="similarity">
    <text evidence="9">Belongs to the MntA antitoxin family.</text>
</comment>
<dbReference type="OrthoDB" id="9803128at2"/>
<keyword evidence="5" id="KW-0479">Metal-binding</keyword>
<dbReference type="PROSITE" id="PS50943">
    <property type="entry name" value="HTH_CROC1"/>
    <property type="match status" value="1"/>
</dbReference>